<dbReference type="RefSeq" id="XP_040712505.1">
    <property type="nucleotide sequence ID" value="XM_040858670.1"/>
</dbReference>
<accession>A0A1Y2DLG3</accession>
<dbReference type="Proteomes" id="UP000193689">
    <property type="component" value="Unassembled WGS sequence"/>
</dbReference>
<sequence length="152" mass="16335">MSSKIEAQAPRGTAMIFLPTAERDKSPISSKPCPEQHKPKPKVEVNAALLSTKSSARSKGTKKAKKLAIDFSIAGSENEELYDGSKESAPAEEQHKEVDDDGRYDEDGVEAKIAGAKVATKRPGKGDGLWNSDTPSTPEYVDDAPIGYTLMN</sequence>
<keyword evidence="3" id="KW-1185">Reference proteome</keyword>
<dbReference type="AlphaFoldDB" id="A0A1Y2DLG3"/>
<evidence type="ECO:0000313" key="2">
    <source>
        <dbReference type="EMBL" id="ORY60071.1"/>
    </source>
</evidence>
<evidence type="ECO:0000256" key="1">
    <source>
        <dbReference type="SAM" id="MobiDB-lite"/>
    </source>
</evidence>
<dbReference type="EMBL" id="MCFJ01000012">
    <property type="protein sequence ID" value="ORY60071.1"/>
    <property type="molecule type" value="Genomic_DNA"/>
</dbReference>
<comment type="caution">
    <text evidence="2">The sequence shown here is derived from an EMBL/GenBank/DDBJ whole genome shotgun (WGS) entry which is preliminary data.</text>
</comment>
<proteinExistence type="predicted"/>
<feature type="region of interest" description="Disordered" evidence="1">
    <location>
        <begin position="1"/>
        <end position="42"/>
    </location>
</feature>
<gene>
    <name evidence="2" type="ORF">BCR38DRAFT_412275</name>
</gene>
<dbReference type="GeneID" id="63774882"/>
<organism evidence="2 3">
    <name type="scientific">Pseudomassariella vexata</name>
    <dbReference type="NCBI Taxonomy" id="1141098"/>
    <lineage>
        <taxon>Eukaryota</taxon>
        <taxon>Fungi</taxon>
        <taxon>Dikarya</taxon>
        <taxon>Ascomycota</taxon>
        <taxon>Pezizomycotina</taxon>
        <taxon>Sordariomycetes</taxon>
        <taxon>Xylariomycetidae</taxon>
        <taxon>Amphisphaeriales</taxon>
        <taxon>Pseudomassariaceae</taxon>
        <taxon>Pseudomassariella</taxon>
    </lineage>
</organism>
<reference evidence="2 3" key="1">
    <citation type="submission" date="2016-07" db="EMBL/GenBank/DDBJ databases">
        <title>Pervasive Adenine N6-methylation of Active Genes in Fungi.</title>
        <authorList>
            <consortium name="DOE Joint Genome Institute"/>
            <person name="Mondo S.J."/>
            <person name="Dannebaum R.O."/>
            <person name="Kuo R.C."/>
            <person name="Labutti K."/>
            <person name="Haridas S."/>
            <person name="Kuo A."/>
            <person name="Salamov A."/>
            <person name="Ahrendt S.R."/>
            <person name="Lipzen A."/>
            <person name="Sullivan W."/>
            <person name="Andreopoulos W.B."/>
            <person name="Clum A."/>
            <person name="Lindquist E."/>
            <person name="Daum C."/>
            <person name="Ramamoorthy G.K."/>
            <person name="Gryganskyi A."/>
            <person name="Culley D."/>
            <person name="Magnuson J.K."/>
            <person name="James T.Y."/>
            <person name="O'Malley M.A."/>
            <person name="Stajich J.E."/>
            <person name="Spatafora J.W."/>
            <person name="Visel A."/>
            <person name="Grigoriev I.V."/>
        </authorList>
    </citation>
    <scope>NUCLEOTIDE SEQUENCE [LARGE SCALE GENOMIC DNA]</scope>
    <source>
        <strain evidence="2 3">CBS 129021</strain>
    </source>
</reference>
<dbReference type="InParanoid" id="A0A1Y2DLG3"/>
<evidence type="ECO:0000313" key="3">
    <source>
        <dbReference type="Proteomes" id="UP000193689"/>
    </source>
</evidence>
<name>A0A1Y2DLG3_9PEZI</name>
<protein>
    <submittedName>
        <fullName evidence="2">Uncharacterized protein</fullName>
    </submittedName>
</protein>
<feature type="region of interest" description="Disordered" evidence="1">
    <location>
        <begin position="77"/>
        <end position="152"/>
    </location>
</feature>